<sequence>MKKVFLYILIILATSMNINLAHAKQPIKIVTTIGQITDAVKSIAGDKAIVQGLMGAGVDPHLYKASESDVRKLAQADIIFYNGLFLESKMEILFEKMGRNKKTVGISNFIPKDQLLDSINYAGHYDPHVWFDITLWSLSVAQIEKTLSHFDPANKDFYISNATLYLEKLKKLNTYLHQRSQELSKDDRVLVTAHDAFRYFGKAYDFEVIGLQGLSTEAEAGTADVRKLADFITERKIRALFVESSVPERNIKAVQEAVQSRGWDVEIGGELFSDAMGTEGTIEGTYVGMLTHNIDTIVESLKER</sequence>
<dbReference type="AlphaFoldDB" id="A0A3B1D4I8"/>
<dbReference type="EMBL" id="UOGJ01000119">
    <property type="protein sequence ID" value="VAX37079.1"/>
    <property type="molecule type" value="Genomic_DNA"/>
</dbReference>
<dbReference type="GO" id="GO:0030001">
    <property type="term" value="P:metal ion transport"/>
    <property type="evidence" value="ECO:0007669"/>
    <property type="project" value="InterPro"/>
</dbReference>
<evidence type="ECO:0000256" key="4">
    <source>
        <dbReference type="ARBA" id="ARBA00022729"/>
    </source>
</evidence>
<dbReference type="GO" id="GO:0007155">
    <property type="term" value="P:cell adhesion"/>
    <property type="evidence" value="ECO:0007669"/>
    <property type="project" value="InterPro"/>
</dbReference>
<gene>
    <name evidence="5" type="ORF">MNBD_UNCLBAC01-1598</name>
</gene>
<dbReference type="Gene3D" id="3.40.50.1980">
    <property type="entry name" value="Nitrogenase molybdenum iron protein domain"/>
    <property type="match status" value="2"/>
</dbReference>
<dbReference type="GO" id="GO:0030313">
    <property type="term" value="C:cell envelope"/>
    <property type="evidence" value="ECO:0007669"/>
    <property type="project" value="UniProtKB-SubCell"/>
</dbReference>
<keyword evidence="3" id="KW-0479">Metal-binding</keyword>
<protein>
    <submittedName>
        <fullName evidence="5">Manganese ABC transporter, periplasmic-binding protein SitA</fullName>
    </submittedName>
</protein>
<accession>A0A3B1D4I8</accession>
<comment type="subcellular location">
    <subcellularLocation>
        <location evidence="1">Cell envelope</location>
    </subcellularLocation>
</comment>
<dbReference type="PRINTS" id="PR00690">
    <property type="entry name" value="ADHESNFAMILY"/>
</dbReference>
<evidence type="ECO:0000256" key="1">
    <source>
        <dbReference type="ARBA" id="ARBA00004196"/>
    </source>
</evidence>
<evidence type="ECO:0000313" key="5">
    <source>
        <dbReference type="EMBL" id="VAX37079.1"/>
    </source>
</evidence>
<reference evidence="5" key="1">
    <citation type="submission" date="2018-06" db="EMBL/GenBank/DDBJ databases">
        <authorList>
            <person name="Zhirakovskaya E."/>
        </authorList>
    </citation>
    <scope>NUCLEOTIDE SEQUENCE</scope>
</reference>
<dbReference type="PRINTS" id="PR00691">
    <property type="entry name" value="ADHESINB"/>
</dbReference>
<evidence type="ECO:0000256" key="3">
    <source>
        <dbReference type="ARBA" id="ARBA00022723"/>
    </source>
</evidence>
<organism evidence="5">
    <name type="scientific">hydrothermal vent metagenome</name>
    <dbReference type="NCBI Taxonomy" id="652676"/>
    <lineage>
        <taxon>unclassified sequences</taxon>
        <taxon>metagenomes</taxon>
        <taxon>ecological metagenomes</taxon>
    </lineage>
</organism>
<keyword evidence="4" id="KW-0732">Signal</keyword>
<dbReference type="GO" id="GO:0046872">
    <property type="term" value="F:metal ion binding"/>
    <property type="evidence" value="ECO:0007669"/>
    <property type="project" value="UniProtKB-KW"/>
</dbReference>
<dbReference type="PANTHER" id="PTHR42953:SF1">
    <property type="entry name" value="METAL-BINDING PROTEIN HI_0362-RELATED"/>
    <property type="match status" value="1"/>
</dbReference>
<dbReference type="Pfam" id="PF01297">
    <property type="entry name" value="ZnuA"/>
    <property type="match status" value="1"/>
</dbReference>
<name>A0A3B1D4I8_9ZZZZ</name>
<evidence type="ECO:0000256" key="2">
    <source>
        <dbReference type="ARBA" id="ARBA00022448"/>
    </source>
</evidence>
<dbReference type="InterPro" id="IPR050492">
    <property type="entry name" value="Bact_metal-bind_prot9"/>
</dbReference>
<dbReference type="InterPro" id="IPR006127">
    <property type="entry name" value="ZnuA-like"/>
</dbReference>
<dbReference type="InterPro" id="IPR006129">
    <property type="entry name" value="AdhesinB"/>
</dbReference>
<proteinExistence type="predicted"/>
<dbReference type="InterPro" id="IPR006128">
    <property type="entry name" value="Lipoprotein_PsaA-like"/>
</dbReference>
<keyword evidence="2" id="KW-0813">Transport</keyword>
<dbReference type="PANTHER" id="PTHR42953">
    <property type="entry name" value="HIGH-AFFINITY ZINC UPTAKE SYSTEM PROTEIN ZNUA-RELATED"/>
    <property type="match status" value="1"/>
</dbReference>
<dbReference type="SUPFAM" id="SSF53807">
    <property type="entry name" value="Helical backbone' metal receptor"/>
    <property type="match status" value="1"/>
</dbReference>